<feature type="domain" description="SPOR" evidence="1">
    <location>
        <begin position="43"/>
        <end position="122"/>
    </location>
</feature>
<reference evidence="2 3" key="1">
    <citation type="submission" date="2017-05" db="EMBL/GenBank/DDBJ databases">
        <title>Genomic insights into alkan degradation activity of Oleiphilus messinensis.</title>
        <authorList>
            <person name="Kozyavkin S.A."/>
            <person name="Slesarev A.I."/>
            <person name="Golyshin P.N."/>
            <person name="Korzhenkov A."/>
            <person name="Golyshina O.N."/>
            <person name="Toshchakov S.V."/>
        </authorList>
    </citation>
    <scope>NUCLEOTIDE SEQUENCE [LARGE SCALE GENOMIC DNA]</scope>
    <source>
        <strain evidence="2 3">ME102</strain>
    </source>
</reference>
<dbReference type="GO" id="GO:0032506">
    <property type="term" value="P:cytokinetic process"/>
    <property type="evidence" value="ECO:0007669"/>
    <property type="project" value="TreeGrafter"/>
</dbReference>
<dbReference type="InterPro" id="IPR052521">
    <property type="entry name" value="Cell_div_SPOR-domain"/>
</dbReference>
<dbReference type="InterPro" id="IPR007730">
    <property type="entry name" value="SPOR-like_dom"/>
</dbReference>
<evidence type="ECO:0000313" key="3">
    <source>
        <dbReference type="Proteomes" id="UP000196027"/>
    </source>
</evidence>
<dbReference type="Gene3D" id="3.30.70.1070">
    <property type="entry name" value="Sporulation related repeat"/>
    <property type="match status" value="1"/>
</dbReference>
<organism evidence="2 3">
    <name type="scientific">Oleiphilus messinensis</name>
    <dbReference type="NCBI Taxonomy" id="141451"/>
    <lineage>
        <taxon>Bacteria</taxon>
        <taxon>Pseudomonadati</taxon>
        <taxon>Pseudomonadota</taxon>
        <taxon>Gammaproteobacteria</taxon>
        <taxon>Oceanospirillales</taxon>
        <taxon>Oleiphilaceae</taxon>
        <taxon>Oleiphilus</taxon>
    </lineage>
</organism>
<dbReference type="PANTHER" id="PTHR38687">
    <property type="entry name" value="CELL DIVISION PROTEIN DEDD-RELATED"/>
    <property type="match status" value="1"/>
</dbReference>
<dbReference type="AlphaFoldDB" id="A0A1Y0I329"/>
<gene>
    <name evidence="2" type="ORF">OLMES_0780</name>
</gene>
<dbReference type="EMBL" id="CP021425">
    <property type="protein sequence ID" value="ARU54872.1"/>
    <property type="molecule type" value="Genomic_DNA"/>
</dbReference>
<dbReference type="GO" id="GO:0032153">
    <property type="term" value="C:cell division site"/>
    <property type="evidence" value="ECO:0007669"/>
    <property type="project" value="TreeGrafter"/>
</dbReference>
<dbReference type="SUPFAM" id="SSF110997">
    <property type="entry name" value="Sporulation related repeat"/>
    <property type="match status" value="1"/>
</dbReference>
<protein>
    <recommendedName>
        <fullName evidence="1">SPOR domain-containing protein</fullName>
    </recommendedName>
</protein>
<proteinExistence type="predicted"/>
<dbReference type="PROSITE" id="PS51724">
    <property type="entry name" value="SPOR"/>
    <property type="match status" value="1"/>
</dbReference>
<dbReference type="GO" id="GO:0030428">
    <property type="term" value="C:cell septum"/>
    <property type="evidence" value="ECO:0007669"/>
    <property type="project" value="TreeGrafter"/>
</dbReference>
<sequence>MAKAEPELKNPDESSRFEFYKMLPNSEIETSNVDAYRPKVKADKKQYNYILQTGSFRNPSDAERQKAQIGFQGLRATVSSIDDKSGRPWYRVEVGPFYSRSKMNGAIDKLVSINIQPLTKKIPKEP</sequence>
<dbReference type="PANTHER" id="PTHR38687:SF1">
    <property type="entry name" value="CELL DIVISION PROTEIN DEDD"/>
    <property type="match status" value="1"/>
</dbReference>
<name>A0A1Y0I329_9GAMM</name>
<dbReference type="GO" id="GO:0042834">
    <property type="term" value="F:peptidoglycan binding"/>
    <property type="evidence" value="ECO:0007669"/>
    <property type="project" value="InterPro"/>
</dbReference>
<dbReference type="KEGG" id="ome:OLMES_0780"/>
<dbReference type="InterPro" id="IPR036680">
    <property type="entry name" value="SPOR-like_sf"/>
</dbReference>
<dbReference type="Pfam" id="PF05036">
    <property type="entry name" value="SPOR"/>
    <property type="match status" value="1"/>
</dbReference>
<evidence type="ECO:0000313" key="2">
    <source>
        <dbReference type="EMBL" id="ARU54872.1"/>
    </source>
</evidence>
<keyword evidence="3" id="KW-1185">Reference proteome</keyword>
<dbReference type="Proteomes" id="UP000196027">
    <property type="component" value="Chromosome"/>
</dbReference>
<accession>A0A1Y0I329</accession>
<evidence type="ECO:0000259" key="1">
    <source>
        <dbReference type="PROSITE" id="PS51724"/>
    </source>
</evidence>